<dbReference type="RefSeq" id="WP_008523773.1">
    <property type="nucleotide sequence ID" value="NC_021921.1"/>
</dbReference>
<evidence type="ECO:0000313" key="2">
    <source>
        <dbReference type="EMBL" id="CCQ34356.1"/>
    </source>
</evidence>
<dbReference type="EC" id="4.99.1.3" evidence="3"/>
<dbReference type="NCBIfam" id="TIGR00199">
    <property type="entry name" value="PncC_domain"/>
    <property type="match status" value="1"/>
</dbReference>
<dbReference type="eggNOG" id="arCOG04589">
    <property type="taxonomic scope" value="Archaea"/>
</dbReference>
<dbReference type="EMBL" id="HF571520">
    <property type="protein sequence ID" value="CCQ34356.1"/>
    <property type="molecule type" value="Genomic_DNA"/>
</dbReference>
<keyword evidence="5" id="KW-1185">Reference proteome</keyword>
<dbReference type="KEGG" id="hti:HTIA_2245"/>
<evidence type="ECO:0000313" key="5">
    <source>
        <dbReference type="Proteomes" id="UP000015381"/>
    </source>
</evidence>
<accession>F7PFI3</accession>
<evidence type="ECO:0000313" key="3">
    <source>
        <dbReference type="EMBL" id="ERJ06479.1"/>
    </source>
</evidence>
<dbReference type="GeneID" id="23799208"/>
<dbReference type="PATRIC" id="fig|1033806.12.peg.2232"/>
<dbReference type="Pfam" id="PF02464">
    <property type="entry name" value="CinA"/>
    <property type="match status" value="1"/>
</dbReference>
<dbReference type="GO" id="GO:0016852">
    <property type="term" value="F:sirohydrochlorin cobaltochelatase activity"/>
    <property type="evidence" value="ECO:0007669"/>
    <property type="project" value="UniProtKB-EC"/>
</dbReference>
<proteinExistence type="predicted"/>
<dbReference type="STRING" id="1033806.HTIA_2245"/>
<protein>
    <submittedName>
        <fullName evidence="2">CinA-domain protein, putative competence-inducible</fullName>
    </submittedName>
    <submittedName>
        <fullName evidence="3">Sirohydrochlorin cobaltochelatase protein</fullName>
        <ecNumber evidence="3">4.99.1.3</ecNumber>
    </submittedName>
</protein>
<gene>
    <name evidence="3" type="ORF">HLRTI_001478</name>
    <name evidence="2" type="ORF">HTIA_2245</name>
</gene>
<keyword evidence="3" id="KW-0456">Lyase</keyword>
<dbReference type="OrthoDB" id="305448at2157"/>
<dbReference type="EMBL" id="AFNT02000014">
    <property type="protein sequence ID" value="ERJ06479.1"/>
    <property type="molecule type" value="Genomic_DNA"/>
</dbReference>
<dbReference type="Proteomes" id="UP000015381">
    <property type="component" value="Chromosome I"/>
</dbReference>
<name>F7PFI3_9EURY</name>
<feature type="domain" description="CinA C-terminal" evidence="1">
    <location>
        <begin position="8"/>
        <end position="165"/>
    </location>
</feature>
<dbReference type="Proteomes" id="UP000003861">
    <property type="component" value="Unassembled WGS sequence"/>
</dbReference>
<evidence type="ECO:0000313" key="4">
    <source>
        <dbReference type="Proteomes" id="UP000003861"/>
    </source>
</evidence>
<reference evidence="2 5" key="3">
    <citation type="journal article" date="2014" name="Environ. Microbiol.">
        <title>Halorhabdus tiamatea: proteogenomics and glycosidase activity measurements identify the first cultivated euryarchaeon from a deep-sea anoxic brine lake as potential polysaccharide degrader.</title>
        <authorList>
            <person name="Werner J."/>
            <person name="Ferrer M."/>
            <person name="Michel G."/>
            <person name="Mann A.J."/>
            <person name="Huang S."/>
            <person name="Juarez S."/>
            <person name="Ciordia S."/>
            <person name="Albar J.P."/>
            <person name="Alcaide M."/>
            <person name="La Cono V."/>
            <person name="Yakimov M.M."/>
            <person name="Antunes A."/>
            <person name="Taborda M."/>
            <person name="Da Costa M.S."/>
            <person name="Amann R.I."/>
            <person name="Gloeckner F.O."/>
            <person name="Golyshina O.V."/>
            <person name="Golyshin P.N."/>
            <person name="Teeling H."/>
        </authorList>
    </citation>
    <scope>NUCLEOTIDE SEQUENCE [LARGE SCALE GENOMIC DNA]</scope>
    <source>
        <strain evidence="5">SARL4B</strain>
        <strain evidence="2">Type strain: SARL4B</strain>
    </source>
</reference>
<reference evidence="3 4" key="1">
    <citation type="journal article" date="2011" name="J. Bacteriol.">
        <title>Genome sequence of Halorhabdus tiamatea, the first archaeon isolated from a deep-sea anoxic brine lake.</title>
        <authorList>
            <person name="Antunes A."/>
            <person name="Alam I."/>
            <person name="Bajic V.B."/>
            <person name="Stingl U."/>
        </authorList>
    </citation>
    <scope>NUCLEOTIDE SEQUENCE [LARGE SCALE GENOMIC DNA]</scope>
    <source>
        <strain evidence="3 4">SARL4B</strain>
    </source>
</reference>
<reference evidence="3 4" key="2">
    <citation type="journal article" date="2013" name="PLoS ONE">
        <title>INDIGO - INtegrated Data Warehouse of MIcrobial GenOmes with Examples from the Red Sea Extremophiles.</title>
        <authorList>
            <person name="Alam I."/>
            <person name="Antunes A."/>
            <person name="Kamau A.A."/>
            <person name="Ba Alawi W."/>
            <person name="Kalkatawi M."/>
            <person name="Stingl U."/>
            <person name="Bajic V.B."/>
        </authorList>
    </citation>
    <scope>NUCLEOTIDE SEQUENCE [LARGE SCALE GENOMIC DNA]</scope>
    <source>
        <strain evidence="3 4">SARL4B</strain>
    </source>
</reference>
<dbReference type="AlphaFoldDB" id="F7PFI3"/>
<evidence type="ECO:0000259" key="1">
    <source>
        <dbReference type="Pfam" id="PF02464"/>
    </source>
</evidence>
<dbReference type="InterPro" id="IPR036653">
    <property type="entry name" value="CinA-like_C"/>
</dbReference>
<dbReference type="InterPro" id="IPR008136">
    <property type="entry name" value="CinA_C"/>
</dbReference>
<dbReference type="HOGENOM" id="CLU_030805_1_1_2"/>
<sequence length="172" mass="18233">MSNETERPIEERVGTALGERGETVAVAESCTGGLIGSLLSDIPGSSDYFDRSLVTYSYDAKRAELAVSREALDEEGAVSDPVARQMAQGVRDRADVTWGVSTTGIAGPTGGTEDKPVGTVFIGVAYAAPWDSGESATRVRRYSFDGTRTEIKRQIAEQALADLLDAVDAGRL</sequence>
<organism evidence="3 4">
    <name type="scientific">Halorhabdus tiamatea SARL4B</name>
    <dbReference type="NCBI Taxonomy" id="1033806"/>
    <lineage>
        <taxon>Archaea</taxon>
        <taxon>Methanobacteriati</taxon>
        <taxon>Methanobacteriota</taxon>
        <taxon>Stenosarchaea group</taxon>
        <taxon>Halobacteria</taxon>
        <taxon>Halobacteriales</taxon>
        <taxon>Haloarculaceae</taxon>
        <taxon>Halorhabdus</taxon>
    </lineage>
</organism>
<dbReference type="SUPFAM" id="SSF142433">
    <property type="entry name" value="CinA-like"/>
    <property type="match status" value="1"/>
</dbReference>
<dbReference type="Gene3D" id="3.90.950.20">
    <property type="entry name" value="CinA-like"/>
    <property type="match status" value="1"/>
</dbReference>